<organism evidence="6 7">
    <name type="scientific">Synaphobranchus kaupii</name>
    <name type="common">Kaup's arrowtooth eel</name>
    <dbReference type="NCBI Taxonomy" id="118154"/>
    <lineage>
        <taxon>Eukaryota</taxon>
        <taxon>Metazoa</taxon>
        <taxon>Chordata</taxon>
        <taxon>Craniata</taxon>
        <taxon>Vertebrata</taxon>
        <taxon>Euteleostomi</taxon>
        <taxon>Actinopterygii</taxon>
        <taxon>Neopterygii</taxon>
        <taxon>Teleostei</taxon>
        <taxon>Anguilliformes</taxon>
        <taxon>Synaphobranchidae</taxon>
        <taxon>Synaphobranchus</taxon>
    </lineage>
</organism>
<dbReference type="AlphaFoldDB" id="A0A9Q1G8L8"/>
<feature type="compositionally biased region" description="Polar residues" evidence="4">
    <location>
        <begin position="181"/>
        <end position="192"/>
    </location>
</feature>
<dbReference type="InterPro" id="IPR023088">
    <property type="entry name" value="PDEase"/>
</dbReference>
<dbReference type="PANTHER" id="PTHR11347">
    <property type="entry name" value="CYCLIC NUCLEOTIDE PHOSPHODIESTERASE"/>
    <property type="match status" value="1"/>
</dbReference>
<keyword evidence="1 3" id="KW-0479">Metal-binding</keyword>
<evidence type="ECO:0000256" key="4">
    <source>
        <dbReference type="SAM" id="MobiDB-lite"/>
    </source>
</evidence>
<dbReference type="OrthoDB" id="189220at2759"/>
<evidence type="ECO:0000313" key="7">
    <source>
        <dbReference type="Proteomes" id="UP001152622"/>
    </source>
</evidence>
<protein>
    <recommendedName>
        <fullName evidence="5">PDEase domain-containing protein</fullName>
    </recommendedName>
</protein>
<dbReference type="Pfam" id="PF00233">
    <property type="entry name" value="PDEase_I"/>
    <property type="match status" value="1"/>
</dbReference>
<dbReference type="PRINTS" id="PR00387">
    <property type="entry name" value="PDIESTERASE1"/>
</dbReference>
<dbReference type="GO" id="GO:0004114">
    <property type="term" value="F:3',5'-cyclic-nucleotide phosphodiesterase activity"/>
    <property type="evidence" value="ECO:0007669"/>
    <property type="project" value="InterPro"/>
</dbReference>
<dbReference type="InterPro" id="IPR036971">
    <property type="entry name" value="PDEase_catalytic_dom_sf"/>
</dbReference>
<feature type="domain" description="PDEase" evidence="5">
    <location>
        <begin position="1"/>
        <end position="226"/>
    </location>
</feature>
<keyword evidence="2" id="KW-0378">Hydrolase</keyword>
<comment type="caution">
    <text evidence="6">The sequence shown here is derived from an EMBL/GenBank/DDBJ whole genome shotgun (WGS) entry which is preliminary data.</text>
</comment>
<evidence type="ECO:0000313" key="6">
    <source>
        <dbReference type="EMBL" id="KAJ8377008.1"/>
    </source>
</evidence>
<accession>A0A9Q1G8L8</accession>
<feature type="region of interest" description="Disordered" evidence="4">
    <location>
        <begin position="210"/>
        <end position="389"/>
    </location>
</feature>
<feature type="compositionally biased region" description="Basic and acidic residues" evidence="4">
    <location>
        <begin position="211"/>
        <end position="272"/>
    </location>
</feature>
<dbReference type="Proteomes" id="UP001152622">
    <property type="component" value="Chromosome 2"/>
</dbReference>
<feature type="compositionally biased region" description="Basic and acidic residues" evidence="4">
    <location>
        <begin position="354"/>
        <end position="368"/>
    </location>
</feature>
<gene>
    <name evidence="6" type="ORF">SKAU_G00075880</name>
</gene>
<dbReference type="SUPFAM" id="SSF109604">
    <property type="entry name" value="HD-domain/PDEase-like"/>
    <property type="match status" value="1"/>
</dbReference>
<feature type="compositionally biased region" description="Basic and acidic residues" evidence="4">
    <location>
        <begin position="311"/>
        <end position="335"/>
    </location>
</feature>
<dbReference type="EMBL" id="JAINUF010000002">
    <property type="protein sequence ID" value="KAJ8377008.1"/>
    <property type="molecule type" value="Genomic_DNA"/>
</dbReference>
<keyword evidence="7" id="KW-1185">Reference proteome</keyword>
<evidence type="ECO:0000256" key="2">
    <source>
        <dbReference type="ARBA" id="ARBA00022801"/>
    </source>
</evidence>
<dbReference type="GO" id="GO:0007165">
    <property type="term" value="P:signal transduction"/>
    <property type="evidence" value="ECO:0007669"/>
    <property type="project" value="InterPro"/>
</dbReference>
<evidence type="ECO:0000259" key="5">
    <source>
        <dbReference type="PROSITE" id="PS51845"/>
    </source>
</evidence>
<reference evidence="6" key="1">
    <citation type="journal article" date="2023" name="Science">
        <title>Genome structures resolve the early diversification of teleost fishes.</title>
        <authorList>
            <person name="Parey E."/>
            <person name="Louis A."/>
            <person name="Montfort J."/>
            <person name="Bouchez O."/>
            <person name="Roques C."/>
            <person name="Iampietro C."/>
            <person name="Lluch J."/>
            <person name="Castinel A."/>
            <person name="Donnadieu C."/>
            <person name="Desvignes T."/>
            <person name="Floi Bucao C."/>
            <person name="Jouanno E."/>
            <person name="Wen M."/>
            <person name="Mejri S."/>
            <person name="Dirks R."/>
            <person name="Jansen H."/>
            <person name="Henkel C."/>
            <person name="Chen W.J."/>
            <person name="Zahm M."/>
            <person name="Cabau C."/>
            <person name="Klopp C."/>
            <person name="Thompson A.W."/>
            <person name="Robinson-Rechavi M."/>
            <person name="Braasch I."/>
            <person name="Lecointre G."/>
            <person name="Bobe J."/>
            <person name="Postlethwait J.H."/>
            <person name="Berthelot C."/>
            <person name="Roest Crollius H."/>
            <person name="Guiguen Y."/>
        </authorList>
    </citation>
    <scope>NUCLEOTIDE SEQUENCE</scope>
    <source>
        <strain evidence="6">WJC10195</strain>
    </source>
</reference>
<name>A0A9Q1G8L8_SYNKA</name>
<evidence type="ECO:0000256" key="3">
    <source>
        <dbReference type="PIRSR" id="PIRSR623088-3"/>
    </source>
</evidence>
<dbReference type="PROSITE" id="PS51845">
    <property type="entry name" value="PDEASE_I_2"/>
    <property type="match status" value="1"/>
</dbReference>
<dbReference type="Gene3D" id="1.10.1300.10">
    <property type="entry name" value="3'5'-cyclic nucleotide phosphodiesterase, catalytic domain"/>
    <property type="match status" value="1"/>
</dbReference>
<evidence type="ECO:0000256" key="1">
    <source>
        <dbReference type="ARBA" id="ARBA00022723"/>
    </source>
</evidence>
<sequence>MEFCRIYEVTNRSNFEKGDFLFALRELRALVVEMVLATDMSCHFQQIKAMKSFLQQPEGIDKPKALSLLLHTADISHPAKNWHLHHRWTSSLLEEFFQQGDKESDLGLPFSPLCDRKSTMVAQSQIGFIDFIVEPTFTVLSDMTEKIVSPLIEEASRSDLAVFRRSSLNNATPSDGKRSSVKSTGSEGSTSLHCSLHSVDFRSFKASWNEEVQKNRDKWKTQATKDLEEKAKKDAEDKKAQEEAEGTKAQEEEEGTKAQEEAEGTKTTDAEQAKPSQADESSKADKPSQSNEPSQADEPSQSDKPSQAEAGQKDPVEQQPKVEEGDKDPGGRESQPKSTPKNGAATPNAPNAESRQRERNGSEEDRKSNHSNSPPPLAVLAAASTSHTN</sequence>
<proteinExistence type="predicted"/>
<dbReference type="GO" id="GO:0046872">
    <property type="term" value="F:metal ion binding"/>
    <property type="evidence" value="ECO:0007669"/>
    <property type="project" value="UniProtKB-KW"/>
</dbReference>
<feature type="region of interest" description="Disordered" evidence="4">
    <location>
        <begin position="168"/>
        <end position="192"/>
    </location>
</feature>
<feature type="compositionally biased region" description="Polar residues" evidence="4">
    <location>
        <begin position="287"/>
        <end position="305"/>
    </location>
</feature>
<feature type="binding site" evidence="3">
    <location>
        <position position="74"/>
    </location>
    <ligand>
        <name>Zn(2+)</name>
        <dbReference type="ChEBI" id="CHEBI:29105"/>
        <label>1</label>
    </ligand>
</feature>
<dbReference type="InterPro" id="IPR002073">
    <property type="entry name" value="PDEase_catalytic_dom"/>
</dbReference>